<name>A0A383V5E2_TETOB</name>
<proteinExistence type="predicted"/>
<accession>A0A383V5E2</accession>
<organism evidence="2 3">
    <name type="scientific">Tetradesmus obliquus</name>
    <name type="common">Green alga</name>
    <name type="synonym">Acutodesmus obliquus</name>
    <dbReference type="NCBI Taxonomy" id="3088"/>
    <lineage>
        <taxon>Eukaryota</taxon>
        <taxon>Viridiplantae</taxon>
        <taxon>Chlorophyta</taxon>
        <taxon>core chlorophytes</taxon>
        <taxon>Chlorophyceae</taxon>
        <taxon>CS clade</taxon>
        <taxon>Sphaeropleales</taxon>
        <taxon>Scenedesmaceae</taxon>
        <taxon>Tetradesmus</taxon>
    </lineage>
</organism>
<dbReference type="EMBL" id="FNXT01000059">
    <property type="protein sequence ID" value="SZX60321.1"/>
    <property type="molecule type" value="Genomic_DNA"/>
</dbReference>
<feature type="region of interest" description="Disordered" evidence="1">
    <location>
        <begin position="59"/>
        <end position="105"/>
    </location>
</feature>
<feature type="compositionally biased region" description="Low complexity" evidence="1">
    <location>
        <begin position="84"/>
        <end position="93"/>
    </location>
</feature>
<dbReference type="Proteomes" id="UP000256970">
    <property type="component" value="Unassembled WGS sequence"/>
</dbReference>
<evidence type="ECO:0000256" key="1">
    <source>
        <dbReference type="SAM" id="MobiDB-lite"/>
    </source>
</evidence>
<sequence>MLPAVPRQALLRHSRLRGAVTPRAAAAAAAASEPGRVQVWLQQALLPLRQMPNLLLPAGKRHTTLGSSSSSSSSRMAAVAPCGSSSSSSSSSSIPTVQAPCHPCS</sequence>
<reference evidence="2 3" key="1">
    <citation type="submission" date="2016-10" db="EMBL/GenBank/DDBJ databases">
        <authorList>
            <person name="Cai Z."/>
        </authorList>
    </citation>
    <scope>NUCLEOTIDE SEQUENCE [LARGE SCALE GENOMIC DNA]</scope>
</reference>
<keyword evidence="3" id="KW-1185">Reference proteome</keyword>
<protein>
    <submittedName>
        <fullName evidence="2">Uncharacterized protein</fullName>
    </submittedName>
</protein>
<evidence type="ECO:0000313" key="3">
    <source>
        <dbReference type="Proteomes" id="UP000256970"/>
    </source>
</evidence>
<evidence type="ECO:0000313" key="2">
    <source>
        <dbReference type="EMBL" id="SZX60321.1"/>
    </source>
</evidence>
<gene>
    <name evidence="2" type="ORF">BQ4739_LOCUS879</name>
</gene>
<dbReference type="AlphaFoldDB" id="A0A383V5E2"/>